<accession>U7V134</accession>
<evidence type="ECO:0000256" key="1">
    <source>
        <dbReference type="SAM" id="MobiDB-lite"/>
    </source>
</evidence>
<keyword evidence="2" id="KW-1133">Transmembrane helix</keyword>
<organism evidence="3 4">
    <name type="scientific">Rothia aeria F0184</name>
    <dbReference type="NCBI Taxonomy" id="888019"/>
    <lineage>
        <taxon>Bacteria</taxon>
        <taxon>Bacillati</taxon>
        <taxon>Actinomycetota</taxon>
        <taxon>Actinomycetes</taxon>
        <taxon>Micrococcales</taxon>
        <taxon>Micrococcaceae</taxon>
        <taxon>Rothia</taxon>
    </lineage>
</organism>
<feature type="transmembrane region" description="Helical" evidence="2">
    <location>
        <begin position="153"/>
        <end position="175"/>
    </location>
</feature>
<dbReference type="Proteomes" id="UP000017174">
    <property type="component" value="Unassembled WGS sequence"/>
</dbReference>
<dbReference type="AlphaFoldDB" id="U7V134"/>
<feature type="transmembrane region" description="Helical" evidence="2">
    <location>
        <begin position="26"/>
        <end position="48"/>
    </location>
</feature>
<dbReference type="EMBL" id="AXZG01000060">
    <property type="protein sequence ID" value="ERT64423.1"/>
    <property type="molecule type" value="Genomic_DNA"/>
</dbReference>
<sequence>MNVLYTAFWEDEKYWHWTHDIEVLKVIIPFSGTLLTGIITFVGILFAAKTTRESLNNIKESTPPELLRLATWSKIIQESQDYQANVSTYYSNYSNRLISTYHDILIRATLEKDISDLGVIDSEVRKELLLLKPKSIKNEYPRIVWRIRYNKKLFKYIIVLAVLSISFLIFALISLQIGNMYAIIIFTVLFLFVLLCIIELFHKHNNLKMIKNIIFRNACHALESIYKIPGYTLHEDANLYYERKGFEDTKEFKKWKDRVQEDDSRCKSCTSWNYGLSISWDNKPYKNSTNKDITKDLELNYFPPSLFQSKNTPNSNTIPQFSDAKLPPKSDDD</sequence>
<evidence type="ECO:0000313" key="3">
    <source>
        <dbReference type="EMBL" id="ERT64423.1"/>
    </source>
</evidence>
<keyword evidence="2" id="KW-0812">Transmembrane</keyword>
<gene>
    <name evidence="3" type="ORF">HMPREF0742_02211</name>
</gene>
<keyword evidence="2" id="KW-0472">Membrane</keyword>
<feature type="compositionally biased region" description="Polar residues" evidence="1">
    <location>
        <begin position="307"/>
        <end position="320"/>
    </location>
</feature>
<proteinExistence type="predicted"/>
<evidence type="ECO:0000256" key="2">
    <source>
        <dbReference type="SAM" id="Phobius"/>
    </source>
</evidence>
<reference evidence="3 4" key="1">
    <citation type="submission" date="2013-08" db="EMBL/GenBank/DDBJ databases">
        <authorList>
            <person name="Weinstock G."/>
            <person name="Sodergren E."/>
            <person name="Wylie T."/>
            <person name="Fulton L."/>
            <person name="Fulton R."/>
            <person name="Fronick C."/>
            <person name="O'Laughlin M."/>
            <person name="Godfrey J."/>
            <person name="Miner T."/>
            <person name="Herter B."/>
            <person name="Appelbaum E."/>
            <person name="Cordes M."/>
            <person name="Lek S."/>
            <person name="Wollam A."/>
            <person name="Pepin K.H."/>
            <person name="Palsikar V.B."/>
            <person name="Mitreva M."/>
            <person name="Wilson R.K."/>
        </authorList>
    </citation>
    <scope>NUCLEOTIDE SEQUENCE [LARGE SCALE GENOMIC DNA]</scope>
    <source>
        <strain evidence="3 4">F0184</strain>
    </source>
</reference>
<evidence type="ECO:0000313" key="4">
    <source>
        <dbReference type="Proteomes" id="UP000017174"/>
    </source>
</evidence>
<feature type="region of interest" description="Disordered" evidence="1">
    <location>
        <begin position="307"/>
        <end position="333"/>
    </location>
</feature>
<name>U7V134_9MICC</name>
<comment type="caution">
    <text evidence="3">The sequence shown here is derived from an EMBL/GenBank/DDBJ whole genome shotgun (WGS) entry which is preliminary data.</text>
</comment>
<dbReference type="PATRIC" id="fig|888019.4.peg.1841"/>
<dbReference type="HOGENOM" id="CLU_896824_0_0_11"/>
<protein>
    <submittedName>
        <fullName evidence="3">Uncharacterized protein</fullName>
    </submittedName>
</protein>
<feature type="transmembrane region" description="Helical" evidence="2">
    <location>
        <begin position="181"/>
        <end position="201"/>
    </location>
</feature>